<evidence type="ECO:0000256" key="4">
    <source>
        <dbReference type="PROSITE-ProRule" id="PRU00335"/>
    </source>
</evidence>
<sequence length="204" mass="23655">MAKKKNIQEDLSTEEKIKHAAAIVFQKKGFAATRTRDIAEEAGLNLALINYYFRSKQNLFNIIMEEKIRTFFKSMLPLLLADKLSFHEKVKLISKNYIALLLENPDLPVFVMNVIHSDPKHFARITEGVEMVQHSPLVGAIRKINPKAKFEQFFMNIMALCVFPFVMRPAITEISDTINKDFEKLMNERIELIPKWIEAMLKVK</sequence>
<dbReference type="InterPro" id="IPR001647">
    <property type="entry name" value="HTH_TetR"/>
</dbReference>
<keyword evidence="5" id="KW-0812">Transmembrane</keyword>
<dbReference type="RefSeq" id="WP_263038209.1">
    <property type="nucleotide sequence ID" value="NZ_JAOTPL010000012.1"/>
</dbReference>
<dbReference type="GO" id="GO:0003700">
    <property type="term" value="F:DNA-binding transcription factor activity"/>
    <property type="evidence" value="ECO:0007669"/>
    <property type="project" value="TreeGrafter"/>
</dbReference>
<feature type="domain" description="HTH tetR-type" evidence="6">
    <location>
        <begin position="11"/>
        <end position="71"/>
    </location>
</feature>
<protein>
    <submittedName>
        <fullName evidence="7">TetR family transcriptional regulator</fullName>
    </submittedName>
</protein>
<dbReference type="InterPro" id="IPR009057">
    <property type="entry name" value="Homeodomain-like_sf"/>
</dbReference>
<dbReference type="Gene3D" id="1.10.357.10">
    <property type="entry name" value="Tetracycline Repressor, domain 2"/>
    <property type="match status" value="1"/>
</dbReference>
<dbReference type="AlphaFoldDB" id="A0AAE3LKV5"/>
<dbReference type="PANTHER" id="PTHR30055">
    <property type="entry name" value="HTH-TYPE TRANSCRIPTIONAL REGULATOR RUTR"/>
    <property type="match status" value="1"/>
</dbReference>
<gene>
    <name evidence="7" type="ORF">OD355_09380</name>
</gene>
<dbReference type="SUPFAM" id="SSF46689">
    <property type="entry name" value="Homeodomain-like"/>
    <property type="match status" value="1"/>
</dbReference>
<proteinExistence type="predicted"/>
<evidence type="ECO:0000256" key="5">
    <source>
        <dbReference type="SAM" id="Phobius"/>
    </source>
</evidence>
<dbReference type="EMBL" id="JAOTPL010000012">
    <property type="protein sequence ID" value="MCU7694724.1"/>
    <property type="molecule type" value="Genomic_DNA"/>
</dbReference>
<keyword evidence="5" id="KW-1133">Transmembrane helix</keyword>
<keyword evidence="3" id="KW-0804">Transcription</keyword>
<dbReference type="Proteomes" id="UP001209317">
    <property type="component" value="Unassembled WGS sequence"/>
</dbReference>
<name>A0AAE3LKV5_9BACT</name>
<keyword evidence="8" id="KW-1185">Reference proteome</keyword>
<feature type="DNA-binding region" description="H-T-H motif" evidence="4">
    <location>
        <begin position="34"/>
        <end position="53"/>
    </location>
</feature>
<dbReference type="PRINTS" id="PR00455">
    <property type="entry name" value="HTHTETR"/>
</dbReference>
<dbReference type="Pfam" id="PF00440">
    <property type="entry name" value="TetR_N"/>
    <property type="match status" value="1"/>
</dbReference>
<keyword evidence="5" id="KW-0472">Membrane</keyword>
<reference evidence="7" key="1">
    <citation type="submission" date="2022-10" db="EMBL/GenBank/DDBJ databases">
        <authorList>
            <person name="Kim H.S."/>
            <person name="Kim J.-S."/>
            <person name="Suh M.K."/>
            <person name="Eom M.K."/>
            <person name="Lee J.-S."/>
        </authorList>
    </citation>
    <scope>NUCLEOTIDE SEQUENCE</scope>
    <source>
        <strain evidence="7">LIP-5</strain>
    </source>
</reference>
<dbReference type="PROSITE" id="PS50977">
    <property type="entry name" value="HTH_TETR_2"/>
    <property type="match status" value="1"/>
</dbReference>
<evidence type="ECO:0000313" key="8">
    <source>
        <dbReference type="Proteomes" id="UP001209317"/>
    </source>
</evidence>
<keyword evidence="1" id="KW-0805">Transcription regulation</keyword>
<evidence type="ECO:0000256" key="3">
    <source>
        <dbReference type="ARBA" id="ARBA00023163"/>
    </source>
</evidence>
<evidence type="ECO:0000256" key="2">
    <source>
        <dbReference type="ARBA" id="ARBA00023125"/>
    </source>
</evidence>
<organism evidence="7 8">
    <name type="scientific">Haoranjiania flava</name>
    <dbReference type="NCBI Taxonomy" id="1856322"/>
    <lineage>
        <taxon>Bacteria</taxon>
        <taxon>Pseudomonadati</taxon>
        <taxon>Bacteroidota</taxon>
        <taxon>Chitinophagia</taxon>
        <taxon>Chitinophagales</taxon>
        <taxon>Chitinophagaceae</taxon>
        <taxon>Haoranjiania</taxon>
    </lineage>
</organism>
<accession>A0AAE3LKV5</accession>
<evidence type="ECO:0000313" key="7">
    <source>
        <dbReference type="EMBL" id="MCU7694724.1"/>
    </source>
</evidence>
<keyword evidence="2 4" id="KW-0238">DNA-binding</keyword>
<dbReference type="InterPro" id="IPR050109">
    <property type="entry name" value="HTH-type_TetR-like_transc_reg"/>
</dbReference>
<evidence type="ECO:0000256" key="1">
    <source>
        <dbReference type="ARBA" id="ARBA00023015"/>
    </source>
</evidence>
<dbReference type="PANTHER" id="PTHR30055:SF234">
    <property type="entry name" value="HTH-TYPE TRANSCRIPTIONAL REGULATOR BETI"/>
    <property type="match status" value="1"/>
</dbReference>
<evidence type="ECO:0000259" key="6">
    <source>
        <dbReference type="PROSITE" id="PS50977"/>
    </source>
</evidence>
<dbReference type="GO" id="GO:0000976">
    <property type="term" value="F:transcription cis-regulatory region binding"/>
    <property type="evidence" value="ECO:0007669"/>
    <property type="project" value="TreeGrafter"/>
</dbReference>
<comment type="caution">
    <text evidence="7">The sequence shown here is derived from an EMBL/GenBank/DDBJ whole genome shotgun (WGS) entry which is preliminary data.</text>
</comment>
<feature type="transmembrane region" description="Helical" evidence="5">
    <location>
        <begin position="153"/>
        <end position="171"/>
    </location>
</feature>